<evidence type="ECO:0000256" key="11">
    <source>
        <dbReference type="ARBA" id="ARBA00023136"/>
    </source>
</evidence>
<keyword evidence="11" id="KW-0472">Membrane</keyword>
<evidence type="ECO:0000256" key="8">
    <source>
        <dbReference type="ARBA" id="ARBA00022919"/>
    </source>
</evidence>
<dbReference type="PANTHER" id="PTHR16320">
    <property type="entry name" value="SPHINGOMYELINASE FAMILY MEMBER"/>
    <property type="match status" value="1"/>
</dbReference>
<evidence type="ECO:0000256" key="4">
    <source>
        <dbReference type="ARBA" id="ARBA00022692"/>
    </source>
</evidence>
<dbReference type="GO" id="GO:0046872">
    <property type="term" value="F:metal ion binding"/>
    <property type="evidence" value="ECO:0007669"/>
    <property type="project" value="UniProtKB-KW"/>
</dbReference>
<organism evidence="13 14">
    <name type="scientific">Prosthecobacter fusiformis</name>
    <dbReference type="NCBI Taxonomy" id="48464"/>
    <lineage>
        <taxon>Bacteria</taxon>
        <taxon>Pseudomonadati</taxon>
        <taxon>Verrucomicrobiota</taxon>
        <taxon>Verrucomicrobiia</taxon>
        <taxon>Verrucomicrobiales</taxon>
        <taxon>Verrucomicrobiaceae</taxon>
        <taxon>Prosthecobacter</taxon>
    </lineage>
</organism>
<proteinExistence type="predicted"/>
<evidence type="ECO:0000256" key="3">
    <source>
        <dbReference type="ARBA" id="ARBA00004991"/>
    </source>
</evidence>
<evidence type="ECO:0000256" key="1">
    <source>
        <dbReference type="ARBA" id="ARBA00004141"/>
    </source>
</evidence>
<evidence type="ECO:0000259" key="12">
    <source>
        <dbReference type="Pfam" id="PF03372"/>
    </source>
</evidence>
<dbReference type="GO" id="GO:0004519">
    <property type="term" value="F:endonuclease activity"/>
    <property type="evidence" value="ECO:0007669"/>
    <property type="project" value="UniProtKB-KW"/>
</dbReference>
<accession>A0A4R7RII7</accession>
<dbReference type="Proteomes" id="UP000295662">
    <property type="component" value="Unassembled WGS sequence"/>
</dbReference>
<dbReference type="Pfam" id="PF03372">
    <property type="entry name" value="Exo_endo_phos"/>
    <property type="match status" value="1"/>
</dbReference>
<dbReference type="InterPro" id="IPR036691">
    <property type="entry name" value="Endo/exonu/phosph_ase_sf"/>
</dbReference>
<feature type="domain" description="Endonuclease/exonuclease/phosphatase" evidence="12">
    <location>
        <begin position="57"/>
        <end position="262"/>
    </location>
</feature>
<keyword evidence="10" id="KW-0443">Lipid metabolism</keyword>
<protein>
    <submittedName>
        <fullName evidence="13">Endonuclease/exonuclease/phosphatase family metal-dependent hydrolase</fullName>
    </submittedName>
</protein>
<keyword evidence="4" id="KW-0812">Transmembrane</keyword>
<dbReference type="Gene3D" id="3.60.10.10">
    <property type="entry name" value="Endonuclease/exonuclease/phosphatase"/>
    <property type="match status" value="1"/>
</dbReference>
<evidence type="ECO:0000256" key="10">
    <source>
        <dbReference type="ARBA" id="ARBA00023098"/>
    </source>
</evidence>
<comment type="pathway">
    <text evidence="3">Sphingolipid metabolism.</text>
</comment>
<evidence type="ECO:0000256" key="9">
    <source>
        <dbReference type="ARBA" id="ARBA00022989"/>
    </source>
</evidence>
<evidence type="ECO:0000313" key="14">
    <source>
        <dbReference type="Proteomes" id="UP000295662"/>
    </source>
</evidence>
<keyword evidence="7" id="KW-0460">Magnesium</keyword>
<dbReference type="PANTHER" id="PTHR16320:SF24">
    <property type="entry name" value="PHOSPHODIESTERASE, PUTATIVE-RELATED"/>
    <property type="match status" value="1"/>
</dbReference>
<keyword evidence="9" id="KW-1133">Transmembrane helix</keyword>
<evidence type="ECO:0000256" key="7">
    <source>
        <dbReference type="ARBA" id="ARBA00022842"/>
    </source>
</evidence>
<comment type="pathway">
    <text evidence="2">Lipid metabolism; sphingolipid metabolism.</text>
</comment>
<dbReference type="OrthoDB" id="9787701at2"/>
<keyword evidence="13" id="KW-0255">Endonuclease</keyword>
<evidence type="ECO:0000313" key="13">
    <source>
        <dbReference type="EMBL" id="TDU63157.1"/>
    </source>
</evidence>
<evidence type="ECO:0000256" key="5">
    <source>
        <dbReference type="ARBA" id="ARBA00022723"/>
    </source>
</evidence>
<gene>
    <name evidence="13" type="ORF">EI77_04478</name>
</gene>
<dbReference type="SUPFAM" id="SSF56219">
    <property type="entry name" value="DNase I-like"/>
    <property type="match status" value="1"/>
</dbReference>
<keyword evidence="13" id="KW-0269">Exonuclease</keyword>
<sequence>MKRWLRRLARGLIGCTLVIIGLLAWNLRPPAVGEPTDFAPKAASADSSFTPVRLRVVTWNVWGLLWLTPHRAERLQRVAKEVAALKPDIVAFQEAFVKADREQLITALRGVGLDHSRYFQSGLVGSGLLLVSRFPMESEGFIRYTSNGYPHALTHGDWWAGKGLSLSIVSLPDGTRLYLANTHLHARYKGNRYHTTQLAQSGQLLPWVKRVHTTGWPALWIGDWNTPATSDVLVPLVEAGSWHLLNTEKSRIDHLFGSGPSWEWQVIAQGKLKGHLEAAPEVPWSDHEACWVDVELRRPW</sequence>
<keyword evidence="5" id="KW-0479">Metal-binding</keyword>
<dbReference type="AlphaFoldDB" id="A0A4R7RII7"/>
<dbReference type="GO" id="GO:0004527">
    <property type="term" value="F:exonuclease activity"/>
    <property type="evidence" value="ECO:0007669"/>
    <property type="project" value="UniProtKB-KW"/>
</dbReference>
<dbReference type="InterPro" id="IPR038772">
    <property type="entry name" value="Sph/SMPD2-like"/>
</dbReference>
<comment type="caution">
    <text evidence="13">The sequence shown here is derived from an EMBL/GenBank/DDBJ whole genome shotgun (WGS) entry which is preliminary data.</text>
</comment>
<evidence type="ECO:0000256" key="2">
    <source>
        <dbReference type="ARBA" id="ARBA00004760"/>
    </source>
</evidence>
<dbReference type="GO" id="GO:0016020">
    <property type="term" value="C:membrane"/>
    <property type="evidence" value="ECO:0007669"/>
    <property type="project" value="UniProtKB-SubCell"/>
</dbReference>
<name>A0A4R7RII7_9BACT</name>
<keyword evidence="14" id="KW-1185">Reference proteome</keyword>
<dbReference type="GO" id="GO:0004767">
    <property type="term" value="F:sphingomyelin phosphodiesterase activity"/>
    <property type="evidence" value="ECO:0007669"/>
    <property type="project" value="InterPro"/>
</dbReference>
<keyword evidence="8" id="KW-0746">Sphingolipid metabolism</keyword>
<dbReference type="RefSeq" id="WP_133797443.1">
    <property type="nucleotide sequence ID" value="NZ_SOCA01000015.1"/>
</dbReference>
<evidence type="ECO:0000256" key="6">
    <source>
        <dbReference type="ARBA" id="ARBA00022801"/>
    </source>
</evidence>
<dbReference type="GO" id="GO:0006665">
    <property type="term" value="P:sphingolipid metabolic process"/>
    <property type="evidence" value="ECO:0007669"/>
    <property type="project" value="UniProtKB-KW"/>
</dbReference>
<dbReference type="InterPro" id="IPR005135">
    <property type="entry name" value="Endo/exonuclease/phosphatase"/>
</dbReference>
<comment type="subcellular location">
    <subcellularLocation>
        <location evidence="1">Membrane</location>
        <topology evidence="1">Multi-pass membrane protein</topology>
    </subcellularLocation>
</comment>
<keyword evidence="13" id="KW-0540">Nuclease</keyword>
<dbReference type="EMBL" id="SOCA01000015">
    <property type="protein sequence ID" value="TDU63157.1"/>
    <property type="molecule type" value="Genomic_DNA"/>
</dbReference>
<reference evidence="13 14" key="1">
    <citation type="submission" date="2019-03" db="EMBL/GenBank/DDBJ databases">
        <title>Genomic Encyclopedia of Archaeal and Bacterial Type Strains, Phase II (KMG-II): from individual species to whole genera.</title>
        <authorList>
            <person name="Goeker M."/>
        </authorList>
    </citation>
    <scope>NUCLEOTIDE SEQUENCE [LARGE SCALE GENOMIC DNA]</scope>
    <source>
        <strain evidence="13 14">ATCC 25309</strain>
    </source>
</reference>
<keyword evidence="6 13" id="KW-0378">Hydrolase</keyword>